<sequence length="24" mass="2887">MTIYKSYRNLLPYTLLHPCFVCPN</sequence>
<proteinExistence type="predicted"/>
<accession>A0A2P2PAQ6</accession>
<organism evidence="1">
    <name type="scientific">Rhizophora mucronata</name>
    <name type="common">Asiatic mangrove</name>
    <dbReference type="NCBI Taxonomy" id="61149"/>
    <lineage>
        <taxon>Eukaryota</taxon>
        <taxon>Viridiplantae</taxon>
        <taxon>Streptophyta</taxon>
        <taxon>Embryophyta</taxon>
        <taxon>Tracheophyta</taxon>
        <taxon>Spermatophyta</taxon>
        <taxon>Magnoliopsida</taxon>
        <taxon>eudicotyledons</taxon>
        <taxon>Gunneridae</taxon>
        <taxon>Pentapetalae</taxon>
        <taxon>rosids</taxon>
        <taxon>fabids</taxon>
        <taxon>Malpighiales</taxon>
        <taxon>Rhizophoraceae</taxon>
        <taxon>Rhizophora</taxon>
    </lineage>
</organism>
<name>A0A2P2PAQ6_RHIMU</name>
<dbReference type="AlphaFoldDB" id="A0A2P2PAQ6"/>
<protein>
    <submittedName>
        <fullName evidence="1">Uncharacterized protein</fullName>
    </submittedName>
</protein>
<reference evidence="1" key="1">
    <citation type="submission" date="2018-02" db="EMBL/GenBank/DDBJ databases">
        <title>Rhizophora mucronata_Transcriptome.</title>
        <authorList>
            <person name="Meera S.P."/>
            <person name="Sreeshan A."/>
            <person name="Augustine A."/>
        </authorList>
    </citation>
    <scope>NUCLEOTIDE SEQUENCE</scope>
    <source>
        <tissue evidence="1">Leaf</tissue>
    </source>
</reference>
<dbReference type="EMBL" id="GGEC01071346">
    <property type="protein sequence ID" value="MBX51830.1"/>
    <property type="molecule type" value="Transcribed_RNA"/>
</dbReference>
<evidence type="ECO:0000313" key="1">
    <source>
        <dbReference type="EMBL" id="MBX51830.1"/>
    </source>
</evidence>